<protein>
    <submittedName>
        <fullName evidence="6">LysR family transcriptional regulator</fullName>
    </submittedName>
</protein>
<dbReference type="InterPro" id="IPR005119">
    <property type="entry name" value="LysR_subst-bd"/>
</dbReference>
<dbReference type="PROSITE" id="PS50931">
    <property type="entry name" value="HTH_LYSR"/>
    <property type="match status" value="1"/>
</dbReference>
<reference evidence="6 7" key="1">
    <citation type="journal article" date="2021" name="J. Biosci. Bioeng.">
        <title>Identification and characterization of a chc gene cluster responsible for the aromatization pathway of cyclohexanecarboxylate degradation in Sinomonas cyclohexanicum ATCC 51369.</title>
        <authorList>
            <person name="Yamamoto T."/>
            <person name="Hasegawa Y."/>
            <person name="Lau P.C.K."/>
            <person name="Iwaki H."/>
        </authorList>
    </citation>
    <scope>NUCLEOTIDE SEQUENCE [LARGE SCALE GENOMIC DNA]</scope>
    <source>
        <strain evidence="6 7">ATCC 51369</strain>
    </source>
</reference>
<dbReference type="InterPro" id="IPR036388">
    <property type="entry name" value="WH-like_DNA-bd_sf"/>
</dbReference>
<proteinExistence type="inferred from homology"/>
<evidence type="ECO:0000256" key="3">
    <source>
        <dbReference type="ARBA" id="ARBA00023125"/>
    </source>
</evidence>
<organism evidence="6 7">
    <name type="scientific">Sinomonas cyclohexanicum</name>
    <name type="common">Corynebacterium cyclohexanicum</name>
    <dbReference type="NCBI Taxonomy" id="322009"/>
    <lineage>
        <taxon>Bacteria</taxon>
        <taxon>Bacillati</taxon>
        <taxon>Actinomycetota</taxon>
        <taxon>Actinomycetes</taxon>
        <taxon>Micrococcales</taxon>
        <taxon>Micrococcaceae</taxon>
        <taxon>Sinomonas</taxon>
    </lineage>
</organism>
<evidence type="ECO:0000313" key="6">
    <source>
        <dbReference type="EMBL" id="BCT77634.1"/>
    </source>
</evidence>
<dbReference type="RefSeq" id="WP_229230321.1">
    <property type="nucleotide sequence ID" value="NZ_AP024525.1"/>
</dbReference>
<dbReference type="SUPFAM" id="SSF53850">
    <property type="entry name" value="Periplasmic binding protein-like II"/>
    <property type="match status" value="1"/>
</dbReference>
<dbReference type="EMBL" id="AP024525">
    <property type="protein sequence ID" value="BCT77634.1"/>
    <property type="molecule type" value="Genomic_DNA"/>
</dbReference>
<name>A0ABN6FLW4_SINCY</name>
<keyword evidence="4" id="KW-0804">Transcription</keyword>
<keyword evidence="2" id="KW-0805">Transcription regulation</keyword>
<dbReference type="Proteomes" id="UP001319861">
    <property type="component" value="Chromosome"/>
</dbReference>
<gene>
    <name evidence="6" type="ORF">SCMU_34760</name>
</gene>
<dbReference type="PRINTS" id="PR00039">
    <property type="entry name" value="HTHLYSR"/>
</dbReference>
<dbReference type="SUPFAM" id="SSF46785">
    <property type="entry name" value="Winged helix' DNA-binding domain"/>
    <property type="match status" value="1"/>
</dbReference>
<dbReference type="Pfam" id="PF00126">
    <property type="entry name" value="HTH_1"/>
    <property type="match status" value="1"/>
</dbReference>
<dbReference type="Gene3D" id="3.40.190.290">
    <property type="match status" value="1"/>
</dbReference>
<accession>A0ABN6FLW4</accession>
<evidence type="ECO:0000256" key="2">
    <source>
        <dbReference type="ARBA" id="ARBA00023015"/>
    </source>
</evidence>
<dbReference type="PANTHER" id="PTHR30346">
    <property type="entry name" value="TRANSCRIPTIONAL DUAL REGULATOR HCAR-RELATED"/>
    <property type="match status" value="1"/>
</dbReference>
<evidence type="ECO:0000313" key="7">
    <source>
        <dbReference type="Proteomes" id="UP001319861"/>
    </source>
</evidence>
<sequence>MNLRRLEYFLAVVKAGSVSVAAQRLHMTQPPLSQAILALERELSTPLLHRLPRGVVPTSAGRLLAEQGRHLLERAERLEDQVRRTGQGLEGTVTVASVPTFMWSHLPALLADFKSSHPGIAVEISDPDPTEVLRVVAAGGADAGFVATSDPLIVAAAHPTLEVLGLVPVPLVLVVPRSLARQTASARDFADQTWIVPAPPPGFAGMVEVAEEVWRGAGFRPSSIQQVTTLPTALPLVPAGLGVCLLPEQFVADFTGDVAVQPLCEEIPPLYGTLVHSRESNPTPALAAFLATVRAHFGITEGDGPAC</sequence>
<keyword evidence="3" id="KW-0238">DNA-binding</keyword>
<dbReference type="InterPro" id="IPR000847">
    <property type="entry name" value="LysR_HTH_N"/>
</dbReference>
<dbReference type="Gene3D" id="1.10.10.10">
    <property type="entry name" value="Winged helix-like DNA-binding domain superfamily/Winged helix DNA-binding domain"/>
    <property type="match status" value="1"/>
</dbReference>
<evidence type="ECO:0000256" key="1">
    <source>
        <dbReference type="ARBA" id="ARBA00009437"/>
    </source>
</evidence>
<dbReference type="InterPro" id="IPR036390">
    <property type="entry name" value="WH_DNA-bd_sf"/>
</dbReference>
<keyword evidence="7" id="KW-1185">Reference proteome</keyword>
<evidence type="ECO:0000259" key="5">
    <source>
        <dbReference type="PROSITE" id="PS50931"/>
    </source>
</evidence>
<comment type="similarity">
    <text evidence="1">Belongs to the LysR transcriptional regulatory family.</text>
</comment>
<evidence type="ECO:0000256" key="4">
    <source>
        <dbReference type="ARBA" id="ARBA00023163"/>
    </source>
</evidence>
<dbReference type="PANTHER" id="PTHR30346:SF28">
    <property type="entry name" value="HTH-TYPE TRANSCRIPTIONAL REGULATOR CYNR"/>
    <property type="match status" value="1"/>
</dbReference>
<feature type="domain" description="HTH lysR-type" evidence="5">
    <location>
        <begin position="1"/>
        <end position="58"/>
    </location>
</feature>
<dbReference type="Pfam" id="PF03466">
    <property type="entry name" value="LysR_substrate"/>
    <property type="match status" value="1"/>
</dbReference>